<dbReference type="HOGENOM" id="CLU_2459762_0_0_9"/>
<protein>
    <recommendedName>
        <fullName evidence="3">VrrB protein</fullName>
    </recommendedName>
</protein>
<evidence type="ECO:0008006" key="3">
    <source>
        <dbReference type="Google" id="ProtNLM"/>
    </source>
</evidence>
<proteinExistence type="predicted"/>
<reference evidence="1 2" key="1">
    <citation type="submission" date="2012-04" db="EMBL/GenBank/DDBJ databases">
        <title>The Genome Sequence of Bacillus cereus BAG5X1-1.</title>
        <authorList>
            <consortium name="The Broad Institute Genome Sequencing Platform"/>
            <consortium name="The Broad Institute Genome Sequencing Center for Infectious Disease"/>
            <person name="Feldgarden M."/>
            <person name="Van der Auwera G.A."/>
            <person name="Mahillon J."/>
            <person name="Duprez V."/>
            <person name="Timmery S."/>
            <person name="Mattelet C."/>
            <person name="Dierick K."/>
            <person name="Sun M."/>
            <person name="Yu Z."/>
            <person name="Zhu L."/>
            <person name="Hu X."/>
            <person name="Shank E.B."/>
            <person name="Swiecicka I."/>
            <person name="Hansen B.M."/>
            <person name="Andrup L."/>
            <person name="Young S.K."/>
            <person name="Zeng Q."/>
            <person name="Gargeya S."/>
            <person name="Fitzgerald M."/>
            <person name="Haas B."/>
            <person name="Abouelleil A."/>
            <person name="Alvarado L."/>
            <person name="Arachchi H.M."/>
            <person name="Berlin A."/>
            <person name="Chapman S.B."/>
            <person name="Goldberg J."/>
            <person name="Griggs A."/>
            <person name="Gujja S."/>
            <person name="Hansen M."/>
            <person name="Howarth C."/>
            <person name="Imamovic A."/>
            <person name="Larimer J."/>
            <person name="McCowen C."/>
            <person name="Montmayeur A."/>
            <person name="Murphy C."/>
            <person name="Neiman D."/>
            <person name="Pearson M."/>
            <person name="Priest M."/>
            <person name="Roberts A."/>
            <person name="Saif S."/>
            <person name="Shea T."/>
            <person name="Sisk P."/>
            <person name="Sykes S."/>
            <person name="Wortman J."/>
            <person name="Nusbaum C."/>
            <person name="Birren B."/>
        </authorList>
    </citation>
    <scope>NUCLEOTIDE SEQUENCE [LARGE SCALE GENOMIC DNA]</scope>
    <source>
        <strain evidence="1 2">BAG5X1-1</strain>
    </source>
</reference>
<sequence length="83" mass="7947">MKGMDNNAPHGFMVGEEDGYAQMMLIGGAGQQGYGGIPTWMGGAGGGFPTSVAGAQTGFPGGMGGFPTSVAGAQTGFPGGMGG</sequence>
<evidence type="ECO:0000313" key="1">
    <source>
        <dbReference type="EMBL" id="EJQ50299.1"/>
    </source>
</evidence>
<feature type="non-terminal residue" evidence="1">
    <location>
        <position position="83"/>
    </location>
</feature>
<dbReference type="AlphaFoldDB" id="J8BGL8"/>
<comment type="caution">
    <text evidence="1">The sequence shown here is derived from an EMBL/GenBank/DDBJ whole genome shotgun (WGS) entry which is preliminary data.</text>
</comment>
<dbReference type="EMBL" id="AHDJ01000010">
    <property type="protein sequence ID" value="EJQ50299.1"/>
    <property type="molecule type" value="Genomic_DNA"/>
</dbReference>
<dbReference type="Proteomes" id="UP000006600">
    <property type="component" value="Unassembled WGS sequence"/>
</dbReference>
<organism evidence="1 2">
    <name type="scientific">Bacillus cereus BAG5X1-1</name>
    <dbReference type="NCBI Taxonomy" id="1053189"/>
    <lineage>
        <taxon>Bacteria</taxon>
        <taxon>Bacillati</taxon>
        <taxon>Bacillota</taxon>
        <taxon>Bacilli</taxon>
        <taxon>Bacillales</taxon>
        <taxon>Bacillaceae</taxon>
        <taxon>Bacillus</taxon>
        <taxon>Bacillus cereus group</taxon>
    </lineage>
</organism>
<evidence type="ECO:0000313" key="2">
    <source>
        <dbReference type="Proteomes" id="UP000006600"/>
    </source>
</evidence>
<gene>
    <name evidence="1" type="ORF">IEE_00697</name>
</gene>
<accession>J8BGL8</accession>
<name>J8BGL8_BACCE</name>